<evidence type="ECO:0000256" key="3">
    <source>
        <dbReference type="ARBA" id="ARBA00022741"/>
    </source>
</evidence>
<dbReference type="Pfam" id="PF10436">
    <property type="entry name" value="BCDHK_Adom3"/>
    <property type="match status" value="1"/>
</dbReference>
<evidence type="ECO:0000259" key="10">
    <source>
        <dbReference type="Pfam" id="PF10436"/>
    </source>
</evidence>
<dbReference type="Proteomes" id="UP001165122">
    <property type="component" value="Unassembled WGS sequence"/>
</dbReference>
<evidence type="ECO:0000256" key="1">
    <source>
        <dbReference type="ARBA" id="ARBA00006155"/>
    </source>
</evidence>
<reference evidence="12" key="1">
    <citation type="journal article" date="2023" name="Commun. Biol.">
        <title>Genome analysis of Parmales, the sister group of diatoms, reveals the evolutionary specialization of diatoms from phago-mixotrophs to photoautotrophs.</title>
        <authorList>
            <person name="Ban H."/>
            <person name="Sato S."/>
            <person name="Yoshikawa S."/>
            <person name="Yamada K."/>
            <person name="Nakamura Y."/>
            <person name="Ichinomiya M."/>
            <person name="Sato N."/>
            <person name="Blanc-Mathieu R."/>
            <person name="Endo H."/>
            <person name="Kuwata A."/>
            <person name="Ogata H."/>
        </authorList>
    </citation>
    <scope>NUCLEOTIDE SEQUENCE [LARGE SCALE GENOMIC DNA]</scope>
    <source>
        <strain evidence="12">NIES 3700</strain>
    </source>
</reference>
<feature type="domain" description="Branched-chain alpha-ketoacid dehydrogenase kinase/Pyruvate dehydrogenase kinase N-terminal" evidence="10">
    <location>
        <begin position="58"/>
        <end position="218"/>
    </location>
</feature>
<keyword evidence="4 8" id="KW-0418">Kinase</keyword>
<proteinExistence type="inferred from homology"/>
<protein>
    <recommendedName>
        <fullName evidence="8">Protein-serine/threonine kinase</fullName>
        <ecNumber evidence="8">2.7.11.-</ecNumber>
    </recommendedName>
</protein>
<dbReference type="AlphaFoldDB" id="A0A9W6ZI40"/>
<evidence type="ECO:0000256" key="7">
    <source>
        <dbReference type="ARBA" id="ARBA00048201"/>
    </source>
</evidence>
<dbReference type="InterPro" id="IPR003594">
    <property type="entry name" value="HATPase_dom"/>
</dbReference>
<evidence type="ECO:0000313" key="12">
    <source>
        <dbReference type="Proteomes" id="UP001165122"/>
    </source>
</evidence>
<dbReference type="PANTHER" id="PTHR11947:SF3">
    <property type="entry name" value="[PYRUVATE DEHYDROGENASE (ACETYL-TRANSFERRING)] KINASE, MITOCHONDRIAL"/>
    <property type="match status" value="1"/>
</dbReference>
<dbReference type="Gene3D" id="3.30.565.10">
    <property type="entry name" value="Histidine kinase-like ATPase, C-terminal domain"/>
    <property type="match status" value="1"/>
</dbReference>
<dbReference type="EC" id="2.7.11.-" evidence="8"/>
<dbReference type="InterPro" id="IPR018955">
    <property type="entry name" value="BCDHK/PDK_N"/>
</dbReference>
<dbReference type="PANTHER" id="PTHR11947">
    <property type="entry name" value="PYRUVATE DEHYDROGENASE KINASE"/>
    <property type="match status" value="1"/>
</dbReference>
<comment type="similarity">
    <text evidence="1 8">Belongs to the PDK/BCKDK protein kinase family.</text>
</comment>
<dbReference type="GO" id="GO:0005524">
    <property type="term" value="F:ATP binding"/>
    <property type="evidence" value="ECO:0007669"/>
    <property type="project" value="UniProtKB-UniRule"/>
</dbReference>
<evidence type="ECO:0000256" key="8">
    <source>
        <dbReference type="RuleBase" id="RU366032"/>
    </source>
</evidence>
<keyword evidence="12" id="KW-1185">Reference proteome</keyword>
<evidence type="ECO:0000256" key="6">
    <source>
        <dbReference type="ARBA" id="ARBA00023128"/>
    </source>
</evidence>
<evidence type="ECO:0000256" key="4">
    <source>
        <dbReference type="ARBA" id="ARBA00022777"/>
    </source>
</evidence>
<dbReference type="InterPro" id="IPR036784">
    <property type="entry name" value="AK/P_DHK_N_sf"/>
</dbReference>
<name>A0A9W6ZI40_9STRA</name>
<comment type="catalytic activity">
    <reaction evidence="7">
        <text>L-seryl-[pyruvate dehydrogenase E1 alpha subunit] + ATP = O-phospho-L-seryl-[pyruvate dehydrogenase E1 alpha subunit] + ADP + H(+)</text>
        <dbReference type="Rhea" id="RHEA:23052"/>
        <dbReference type="Rhea" id="RHEA-COMP:13689"/>
        <dbReference type="Rhea" id="RHEA-COMP:13690"/>
        <dbReference type="ChEBI" id="CHEBI:15378"/>
        <dbReference type="ChEBI" id="CHEBI:29999"/>
        <dbReference type="ChEBI" id="CHEBI:30616"/>
        <dbReference type="ChEBI" id="CHEBI:83421"/>
        <dbReference type="ChEBI" id="CHEBI:456216"/>
        <dbReference type="EC" id="2.7.11.2"/>
    </reaction>
</comment>
<keyword evidence="3 8" id="KW-0547">Nucleotide-binding</keyword>
<comment type="subcellular location">
    <subcellularLocation>
        <location evidence="8">Mitochondrion matrix</location>
    </subcellularLocation>
</comment>
<sequence>MKSLVYEIQRREVVSALRSSSLLSNSKLVPLCALRAPSRSFAGSSLKYQDLAKLRPTPLSLKNMYLYALSGSSKTGDTDSIDNRQRIRNAVFLQRELPIRIAQRAVDLESLPYGLARTPPVRRICHIYREYVETLTGLKSPSDTQSEEEFTNILKSQVLDRSTIPNSINEGLNSLKDDRREVLTPRSLKMMDQALYAFFLARVGLRFLTEHHIACEPRSREMGVNGGLIDNKCDPVKETKSCIESVRESCLDKFGVAPEIELVPIYPNEEQTTMTYVPTHLRYMISELLLNSAEATIKHHHVPEEESPTAGALNAVKANERSKLPPIRIIVAVGAEDVSIKIGDQGGGVARSDMGQIWTFAASTLAKEETMKSNDNVEQNIRGFGLPLARIYARYFGGELTLKSMEGYGVDTYLHLPVLGTDCENLPDAVENSPGNTDSMENDEGEQSWANLLKNQL</sequence>
<dbReference type="SUPFAM" id="SSF69012">
    <property type="entry name" value="alpha-ketoacid dehydrogenase kinase, N-terminal domain"/>
    <property type="match status" value="1"/>
</dbReference>
<accession>A0A9W6ZI40</accession>
<dbReference type="EMBL" id="BRXW01000395">
    <property type="protein sequence ID" value="GMH50425.1"/>
    <property type="molecule type" value="Genomic_DNA"/>
</dbReference>
<evidence type="ECO:0000256" key="5">
    <source>
        <dbReference type="ARBA" id="ARBA00022840"/>
    </source>
</evidence>
<dbReference type="Gene3D" id="1.20.140.20">
    <property type="entry name" value="Alpha-ketoacid/pyruvate dehydrogenase kinase, N-terminal domain"/>
    <property type="match status" value="1"/>
</dbReference>
<dbReference type="GO" id="GO:0004740">
    <property type="term" value="F:pyruvate dehydrogenase (acetyl-transferring) kinase activity"/>
    <property type="evidence" value="ECO:0007669"/>
    <property type="project" value="UniProtKB-EC"/>
</dbReference>
<evidence type="ECO:0000259" key="9">
    <source>
        <dbReference type="Pfam" id="PF02518"/>
    </source>
</evidence>
<gene>
    <name evidence="11" type="ORF">TrLO_g8163</name>
</gene>
<dbReference type="GO" id="GO:0005759">
    <property type="term" value="C:mitochondrial matrix"/>
    <property type="evidence" value="ECO:0007669"/>
    <property type="project" value="UniProtKB-SubCell"/>
</dbReference>
<dbReference type="Pfam" id="PF02518">
    <property type="entry name" value="HATPase_c"/>
    <property type="match status" value="1"/>
</dbReference>
<dbReference type="InterPro" id="IPR036890">
    <property type="entry name" value="HATPase_C_sf"/>
</dbReference>
<dbReference type="InterPro" id="IPR039028">
    <property type="entry name" value="BCKD/PDK"/>
</dbReference>
<keyword evidence="5 8" id="KW-0067">ATP-binding</keyword>
<evidence type="ECO:0000313" key="11">
    <source>
        <dbReference type="EMBL" id="GMH50425.1"/>
    </source>
</evidence>
<keyword evidence="6 8" id="KW-0496">Mitochondrion</keyword>
<dbReference type="OrthoDB" id="241648at2759"/>
<dbReference type="SUPFAM" id="SSF55874">
    <property type="entry name" value="ATPase domain of HSP90 chaperone/DNA topoisomerase II/histidine kinase"/>
    <property type="match status" value="1"/>
</dbReference>
<feature type="domain" description="Histidine kinase/HSP90-like ATPase" evidence="9">
    <location>
        <begin position="278"/>
        <end position="418"/>
    </location>
</feature>
<keyword evidence="2 8" id="KW-0808">Transferase</keyword>
<organism evidence="11 12">
    <name type="scientific">Triparma laevis f. longispina</name>
    <dbReference type="NCBI Taxonomy" id="1714387"/>
    <lineage>
        <taxon>Eukaryota</taxon>
        <taxon>Sar</taxon>
        <taxon>Stramenopiles</taxon>
        <taxon>Ochrophyta</taxon>
        <taxon>Bolidophyceae</taxon>
        <taxon>Parmales</taxon>
        <taxon>Triparmaceae</taxon>
        <taxon>Triparma</taxon>
    </lineage>
</organism>
<dbReference type="GO" id="GO:0010906">
    <property type="term" value="P:regulation of glucose metabolic process"/>
    <property type="evidence" value="ECO:0007669"/>
    <property type="project" value="TreeGrafter"/>
</dbReference>
<evidence type="ECO:0000256" key="2">
    <source>
        <dbReference type="ARBA" id="ARBA00022679"/>
    </source>
</evidence>
<comment type="caution">
    <text evidence="11">The sequence shown here is derived from an EMBL/GenBank/DDBJ whole genome shotgun (WGS) entry which is preliminary data.</text>
</comment>